<feature type="transmembrane region" description="Helical" evidence="2">
    <location>
        <begin position="167"/>
        <end position="192"/>
    </location>
</feature>
<keyword evidence="6" id="KW-1185">Reference proteome</keyword>
<feature type="domain" description="Protein-glutamine gamma-glutamyltransferase TgpA N-terminal" evidence="4">
    <location>
        <begin position="69"/>
        <end position="465"/>
    </location>
</feature>
<feature type="transmembrane region" description="Helical" evidence="2">
    <location>
        <begin position="85"/>
        <end position="105"/>
    </location>
</feature>
<dbReference type="InterPro" id="IPR002931">
    <property type="entry name" value="Transglutaminase-like"/>
</dbReference>
<sequence>MSAAHLPGPGGRRSSSPSADPMMGTDPAPEASTTAPPPRRASPGGVEETLGEQRPLRASVVDVVVLAALFLLALLGFHSVFGGPWYLVTGVMALVLSLVIALLGARWSLGPLLLTLAIAIVHFALGAAFVVPDRALLGVLPTPSVLLELLRMPVTTWKSALTISPPIGIGNGVLGVVWLPMLLLGVAGFSVLLRSRRCVIAWLFPCAMLLCSVVFGTAEATLPLLRGLLFAMLSLAWLSWRFESTRLRTSRSTIISDTVRAGSWGNPVLRRRVIGGGVILLLAAAITGAASPALDPPSGTARFALRDSLTPQFDPAEYVSPLSDFRGYVKHRRKEELFTVTNVKDGEQIRLATLDDYNREVYDVAGSDRADSASGAFLKIAGAVDLAQPGGDARSSTVTIGGYHGVWMPSLGTTTDRVDPDQETTAKRPSGSARLGDSLFLNRRSQTLVDSSSLREGDSYDVTYEPYRTASEDAQHSMRFDDGVAEELPPLEGLDPKFKQAAEEWAGDAPNDYATMSNLMVGIKSEAEYSHGIEDQQASLSGHGESRLLAMLNDPSFDRSEADAMPQGRIGDEEQFAALTAVLAREIGIPARVVMGFEVSGSDAGTATVTGDDVTAWVEVAFREPGSDTVRWERFDPAPDSDETLTQPEQKTTDKPQPQVPQPPPPPADPPTPPPGATAEDQPDPPDPPEPAPLWVGYVSGTGLLAVLVAATLGAIAGAKVLRRRHRRLRGAPGDRIDGGWREIVDLRTDLGRRTAPSDTRKETAEAIIADLDARPAPGTSTGSSTSSSTGAETAQPAADGGGSDAEAAADLRRLATGADRATFAPDAPTESDLESYWATVAAARRRMTENLPWHRRARAAVSLRSFRARRRADRRAQQRLRAASAQRTEEDSRRGSVADRASRAGGAFSLRGALERAMRRIRFFVDGAVDRYRAWRRTSSARRGQRRRRDR</sequence>
<feature type="compositionally biased region" description="Low complexity" evidence="1">
    <location>
        <begin position="779"/>
        <end position="791"/>
    </location>
</feature>
<dbReference type="PANTHER" id="PTHR42736:SF1">
    <property type="entry name" value="PROTEIN-GLUTAMINE GAMMA-GLUTAMYLTRANSFERASE"/>
    <property type="match status" value="1"/>
</dbReference>
<dbReference type="SUPFAM" id="SSF54001">
    <property type="entry name" value="Cysteine proteinases"/>
    <property type="match status" value="1"/>
</dbReference>
<accession>A0ABY4N7C5</accession>
<keyword evidence="2" id="KW-1133">Transmembrane helix</keyword>
<evidence type="ECO:0000259" key="4">
    <source>
        <dbReference type="Pfam" id="PF11992"/>
    </source>
</evidence>
<feature type="domain" description="Transglutaminase-like" evidence="3">
    <location>
        <begin position="557"/>
        <end position="637"/>
    </location>
</feature>
<feature type="compositionally biased region" description="Pro residues" evidence="1">
    <location>
        <begin position="658"/>
        <end position="676"/>
    </location>
</feature>
<name>A0ABY4N7C5_9MICO</name>
<reference evidence="5" key="1">
    <citation type="submission" date="2022-05" db="EMBL/GenBank/DDBJ databases">
        <title>Genomic analysis of Brachybacterium sp. CBA3104.</title>
        <authorList>
            <person name="Roh S.W."/>
            <person name="Kim Y.B."/>
            <person name="Kim Y."/>
        </authorList>
    </citation>
    <scope>NUCLEOTIDE SEQUENCE</scope>
    <source>
        <strain evidence="5">CBA3104</strain>
    </source>
</reference>
<evidence type="ECO:0000256" key="1">
    <source>
        <dbReference type="SAM" id="MobiDB-lite"/>
    </source>
</evidence>
<dbReference type="Pfam" id="PF11992">
    <property type="entry name" value="TgpA_N"/>
    <property type="match status" value="1"/>
</dbReference>
<feature type="transmembrane region" description="Helical" evidence="2">
    <location>
        <begin position="112"/>
        <end position="131"/>
    </location>
</feature>
<keyword evidence="2" id="KW-0472">Membrane</keyword>
<gene>
    <name evidence="5" type="ORF">M4486_01155</name>
</gene>
<dbReference type="RefSeq" id="WP_249479165.1">
    <property type="nucleotide sequence ID" value="NZ_CP097218.1"/>
</dbReference>
<protein>
    <submittedName>
        <fullName evidence="5">TransglutaminaseTgpA domain-containing protein</fullName>
    </submittedName>
</protein>
<evidence type="ECO:0000256" key="2">
    <source>
        <dbReference type="SAM" id="Phobius"/>
    </source>
</evidence>
<feature type="region of interest" description="Disordered" evidence="1">
    <location>
        <begin position="1"/>
        <end position="50"/>
    </location>
</feature>
<feature type="region of interest" description="Disordered" evidence="1">
    <location>
        <begin position="628"/>
        <end position="694"/>
    </location>
</feature>
<dbReference type="InterPro" id="IPR052901">
    <property type="entry name" value="Bact_TGase-like"/>
</dbReference>
<feature type="region of interest" description="Disordered" evidence="1">
    <location>
        <begin position="871"/>
        <end position="903"/>
    </location>
</feature>
<dbReference type="InterPro" id="IPR021878">
    <property type="entry name" value="TgpA_N"/>
</dbReference>
<feature type="transmembrane region" description="Helical" evidence="2">
    <location>
        <begin position="60"/>
        <end position="79"/>
    </location>
</feature>
<feature type="compositionally biased region" description="Basic and acidic residues" evidence="1">
    <location>
        <begin position="628"/>
        <end position="637"/>
    </location>
</feature>
<feature type="compositionally biased region" description="Basic and acidic residues" evidence="1">
    <location>
        <begin position="888"/>
        <end position="903"/>
    </location>
</feature>
<dbReference type="InterPro" id="IPR038765">
    <property type="entry name" value="Papain-like_cys_pep_sf"/>
</dbReference>
<feature type="region of interest" description="Disordered" evidence="1">
    <location>
        <begin position="411"/>
        <end position="436"/>
    </location>
</feature>
<proteinExistence type="predicted"/>
<organism evidence="5 6">
    <name type="scientific">Brachybacterium kimchii</name>
    <dbReference type="NCBI Taxonomy" id="2942909"/>
    <lineage>
        <taxon>Bacteria</taxon>
        <taxon>Bacillati</taxon>
        <taxon>Actinomycetota</taxon>
        <taxon>Actinomycetes</taxon>
        <taxon>Micrococcales</taxon>
        <taxon>Dermabacteraceae</taxon>
        <taxon>Brachybacterium</taxon>
    </lineage>
</organism>
<dbReference type="EMBL" id="CP097218">
    <property type="protein sequence ID" value="UQN29986.1"/>
    <property type="molecule type" value="Genomic_DNA"/>
</dbReference>
<feature type="transmembrane region" description="Helical" evidence="2">
    <location>
        <begin position="199"/>
        <end position="218"/>
    </location>
</feature>
<keyword evidence="2" id="KW-0812">Transmembrane</keyword>
<evidence type="ECO:0000313" key="6">
    <source>
        <dbReference type="Proteomes" id="UP001055868"/>
    </source>
</evidence>
<evidence type="ECO:0000259" key="3">
    <source>
        <dbReference type="Pfam" id="PF01841"/>
    </source>
</evidence>
<feature type="region of interest" description="Disordered" evidence="1">
    <location>
        <begin position="769"/>
        <end position="806"/>
    </location>
</feature>
<dbReference type="Pfam" id="PF01841">
    <property type="entry name" value="Transglut_core"/>
    <property type="match status" value="1"/>
</dbReference>
<feature type="compositionally biased region" description="Basic and acidic residues" evidence="1">
    <location>
        <begin position="416"/>
        <end position="426"/>
    </location>
</feature>
<evidence type="ECO:0000313" key="5">
    <source>
        <dbReference type="EMBL" id="UQN29986.1"/>
    </source>
</evidence>
<dbReference type="Proteomes" id="UP001055868">
    <property type="component" value="Chromosome"/>
</dbReference>
<dbReference type="PANTHER" id="PTHR42736">
    <property type="entry name" value="PROTEIN-GLUTAMINE GAMMA-GLUTAMYLTRANSFERASE"/>
    <property type="match status" value="1"/>
</dbReference>
<dbReference type="Gene3D" id="3.10.620.30">
    <property type="match status" value="1"/>
</dbReference>
<feature type="transmembrane region" description="Helical" evidence="2">
    <location>
        <begin position="695"/>
        <end position="719"/>
    </location>
</feature>